<accession>A0A6H2H5N7</accession>
<keyword evidence="8" id="KW-0969">Cilium</keyword>
<comment type="similarity">
    <text evidence="2 6">Belongs to the FliS family.</text>
</comment>
<keyword evidence="9" id="KW-1185">Reference proteome</keyword>
<proteinExistence type="inferred from homology"/>
<keyword evidence="3 6" id="KW-0963">Cytoplasm</keyword>
<gene>
    <name evidence="8" type="primary">fliS</name>
    <name evidence="8" type="ORF">HC248_00428</name>
</gene>
<dbReference type="RefSeq" id="WP_168921075.1">
    <property type="nucleotide sequence ID" value="NZ_CP051461.1"/>
</dbReference>
<dbReference type="Gene3D" id="1.20.120.340">
    <property type="entry name" value="Flagellar protein FliS"/>
    <property type="match status" value="1"/>
</dbReference>
<comment type="subcellular location">
    <subcellularLocation>
        <location evidence="1 6">Cytoplasm</location>
        <location evidence="1 6">Cytosol</location>
    </subcellularLocation>
</comment>
<evidence type="ECO:0000256" key="5">
    <source>
        <dbReference type="ARBA" id="ARBA00023186"/>
    </source>
</evidence>
<dbReference type="GO" id="GO:0071973">
    <property type="term" value="P:bacterial-type flagellum-dependent cell motility"/>
    <property type="evidence" value="ECO:0007669"/>
    <property type="project" value="TreeGrafter"/>
</dbReference>
<dbReference type="GO" id="GO:0005829">
    <property type="term" value="C:cytosol"/>
    <property type="evidence" value="ECO:0007669"/>
    <property type="project" value="UniProtKB-SubCell"/>
</dbReference>
<keyword evidence="8" id="KW-0966">Cell projection</keyword>
<dbReference type="SUPFAM" id="SSF101116">
    <property type="entry name" value="Flagellar export chaperone FliS"/>
    <property type="match status" value="1"/>
</dbReference>
<dbReference type="GO" id="GO:0044780">
    <property type="term" value="P:bacterial-type flagellum assembly"/>
    <property type="evidence" value="ECO:0007669"/>
    <property type="project" value="InterPro"/>
</dbReference>
<feature type="region of interest" description="Disordered" evidence="7">
    <location>
        <begin position="138"/>
        <end position="158"/>
    </location>
</feature>
<keyword evidence="4 6" id="KW-1005">Bacterial flagellum biogenesis</keyword>
<dbReference type="EMBL" id="CP051461">
    <property type="protein sequence ID" value="QJC55165.1"/>
    <property type="molecule type" value="Genomic_DNA"/>
</dbReference>
<dbReference type="NCBIfam" id="TIGR00208">
    <property type="entry name" value="fliS"/>
    <property type="match status" value="1"/>
</dbReference>
<evidence type="ECO:0000256" key="6">
    <source>
        <dbReference type="PIRNR" id="PIRNR039090"/>
    </source>
</evidence>
<keyword evidence="8" id="KW-0282">Flagellum</keyword>
<evidence type="ECO:0000313" key="8">
    <source>
        <dbReference type="EMBL" id="QJC55165.1"/>
    </source>
</evidence>
<dbReference type="Pfam" id="PF02561">
    <property type="entry name" value="FliS"/>
    <property type="match status" value="1"/>
</dbReference>
<reference evidence="8 9" key="1">
    <citation type="submission" date="2020-04" db="EMBL/GenBank/DDBJ databases">
        <title>Complete genome of a Psychrophilic, Marine, Gas Vacuolate Bacterium Polaromonas vacuolata KCTC 22033T.</title>
        <authorList>
            <person name="Hwang K."/>
            <person name="Kim K.M."/>
        </authorList>
    </citation>
    <scope>NUCLEOTIDE SEQUENCE [LARGE SCALE GENOMIC DNA]</scope>
    <source>
        <strain evidence="8 9">KCTC 22033</strain>
    </source>
</reference>
<name>A0A6H2H5N7_9BURK</name>
<evidence type="ECO:0000256" key="7">
    <source>
        <dbReference type="SAM" id="MobiDB-lite"/>
    </source>
</evidence>
<evidence type="ECO:0000256" key="1">
    <source>
        <dbReference type="ARBA" id="ARBA00004514"/>
    </source>
</evidence>
<sequence length="158" mass="16482">MYSSSNTYSAGAGAYGKVASETGAMSASPHKLISMLFDGAKTAIVMARHHMAEGQIQAKGNAISKAINIVDSGLKASLDAKAGGPAGAALVADLSALYDYICQRLMYANLRNDPALLDEAERLLANLSSAWQEIDPQKTSALSQSDQVPTTTRFSVGA</sequence>
<evidence type="ECO:0000256" key="3">
    <source>
        <dbReference type="ARBA" id="ARBA00022490"/>
    </source>
</evidence>
<evidence type="ECO:0000313" key="9">
    <source>
        <dbReference type="Proteomes" id="UP000502041"/>
    </source>
</evidence>
<dbReference type="KEGG" id="pvac:HC248_00428"/>
<dbReference type="InterPro" id="IPR036584">
    <property type="entry name" value="FliS_sf"/>
</dbReference>
<organism evidence="8 9">
    <name type="scientific">Polaromonas vacuolata</name>
    <dbReference type="NCBI Taxonomy" id="37448"/>
    <lineage>
        <taxon>Bacteria</taxon>
        <taxon>Pseudomonadati</taxon>
        <taxon>Pseudomonadota</taxon>
        <taxon>Betaproteobacteria</taxon>
        <taxon>Burkholderiales</taxon>
        <taxon>Comamonadaceae</taxon>
        <taxon>Polaromonas</taxon>
    </lineage>
</organism>
<keyword evidence="5" id="KW-0143">Chaperone</keyword>
<dbReference type="PIRSF" id="PIRSF039090">
    <property type="entry name" value="Flis"/>
    <property type="match status" value="1"/>
</dbReference>
<dbReference type="InterPro" id="IPR003713">
    <property type="entry name" value="FliS"/>
</dbReference>
<dbReference type="CDD" id="cd16098">
    <property type="entry name" value="FliS"/>
    <property type="match status" value="1"/>
</dbReference>
<dbReference type="AlphaFoldDB" id="A0A6H2H5N7"/>
<dbReference type="PANTHER" id="PTHR34773:SF1">
    <property type="entry name" value="FLAGELLAR SECRETION CHAPERONE FLIS"/>
    <property type="match status" value="1"/>
</dbReference>
<evidence type="ECO:0000256" key="2">
    <source>
        <dbReference type="ARBA" id="ARBA00008787"/>
    </source>
</evidence>
<dbReference type="Proteomes" id="UP000502041">
    <property type="component" value="Chromosome"/>
</dbReference>
<protein>
    <recommendedName>
        <fullName evidence="6">Flagellar secretion chaperone FliS</fullName>
    </recommendedName>
</protein>
<dbReference type="PANTHER" id="PTHR34773">
    <property type="entry name" value="FLAGELLAR SECRETION CHAPERONE FLIS"/>
    <property type="match status" value="1"/>
</dbReference>
<evidence type="ECO:0000256" key="4">
    <source>
        <dbReference type="ARBA" id="ARBA00022795"/>
    </source>
</evidence>